<dbReference type="PANTHER" id="PTHR43060:SF15">
    <property type="entry name" value="3-HYDROXYISOBUTYRATE DEHYDROGENASE-LIKE 1, MITOCHONDRIAL-RELATED"/>
    <property type="match status" value="1"/>
</dbReference>
<dbReference type="InterPro" id="IPR029154">
    <property type="entry name" value="HIBADH-like_NADP-bd"/>
</dbReference>
<dbReference type="InterPro" id="IPR002204">
    <property type="entry name" value="3-OH-isobutyrate_DH-rel_CS"/>
</dbReference>
<dbReference type="Gene3D" id="3.40.50.720">
    <property type="entry name" value="NAD(P)-binding Rossmann-like Domain"/>
    <property type="match status" value="1"/>
</dbReference>
<reference evidence="7" key="1">
    <citation type="submission" date="2021-01" db="EMBL/GenBank/DDBJ databases">
        <authorList>
            <person name="Corre E."/>
            <person name="Pelletier E."/>
            <person name="Niang G."/>
            <person name="Scheremetjew M."/>
            <person name="Finn R."/>
            <person name="Kale V."/>
            <person name="Holt S."/>
            <person name="Cochrane G."/>
            <person name="Meng A."/>
            <person name="Brown T."/>
            <person name="Cohen L."/>
        </authorList>
    </citation>
    <scope>NUCLEOTIDE SEQUENCE</scope>
    <source>
        <strain evidence="7">CCMP1594</strain>
    </source>
</reference>
<dbReference type="Pfam" id="PF03446">
    <property type="entry name" value="NAD_binding_2"/>
    <property type="match status" value="1"/>
</dbReference>
<feature type="active site" evidence="4">
    <location>
        <position position="179"/>
    </location>
</feature>
<dbReference type="PANTHER" id="PTHR43060">
    <property type="entry name" value="3-HYDROXYISOBUTYRATE DEHYDROGENASE-LIKE 1, MITOCHONDRIAL-RELATED"/>
    <property type="match status" value="1"/>
</dbReference>
<name>A0A7S4GH54_9EUGL</name>
<evidence type="ECO:0000256" key="4">
    <source>
        <dbReference type="PIRSR" id="PIRSR000103-1"/>
    </source>
</evidence>
<sequence length="304" mass="31356">MAEGQSLTGRTLGFIGLGIMGRPMVMNLLKAGANVIGFDTNAEVVADLTKSGMSSAPSPEAVAQACPLVILMLPDTAIVEKVVMGTNGVRAGLQKGAIVMDMGTTRVASTKELAREVQAQGAEYVDAPVSGGQVGAEQGTLSIMAGATEEAFATVKPVLEAMGKNVTRIGDIGAGQVAKAANQIIVGTTIGAVAEALTLAKRAGVDPAVVREALCGGFASSRILELHGKRMVEGNFVPGGRCTTQRKDMFQALEYGESLGLDLPLTSAVKGMYDSLITEGHGDLDHSALVKIIEGEVPHEPQNQ</sequence>
<comment type="similarity">
    <text evidence="1">Belongs to the HIBADH-related family.</text>
</comment>
<evidence type="ECO:0000256" key="1">
    <source>
        <dbReference type="ARBA" id="ARBA00009080"/>
    </source>
</evidence>
<organism evidence="7">
    <name type="scientific">Eutreptiella gymnastica</name>
    <dbReference type="NCBI Taxonomy" id="73025"/>
    <lineage>
        <taxon>Eukaryota</taxon>
        <taxon>Discoba</taxon>
        <taxon>Euglenozoa</taxon>
        <taxon>Euglenida</taxon>
        <taxon>Spirocuta</taxon>
        <taxon>Euglenophyceae</taxon>
        <taxon>Eutreptiales</taxon>
        <taxon>Eutreptiaceae</taxon>
        <taxon>Eutreptiella</taxon>
    </lineage>
</organism>
<proteinExistence type="inferred from homology"/>
<feature type="domain" description="6-phosphogluconate dehydrogenase NADP-binding" evidence="5">
    <location>
        <begin position="12"/>
        <end position="170"/>
    </location>
</feature>
<dbReference type="InterPro" id="IPR013328">
    <property type="entry name" value="6PGD_dom2"/>
</dbReference>
<evidence type="ECO:0000313" key="7">
    <source>
        <dbReference type="EMBL" id="CAE0836901.1"/>
    </source>
</evidence>
<evidence type="ECO:0000256" key="3">
    <source>
        <dbReference type="ARBA" id="ARBA00023027"/>
    </source>
</evidence>
<keyword evidence="2" id="KW-0560">Oxidoreductase</keyword>
<dbReference type="SUPFAM" id="SSF48179">
    <property type="entry name" value="6-phosphogluconate dehydrogenase C-terminal domain-like"/>
    <property type="match status" value="1"/>
</dbReference>
<feature type="domain" description="3-hydroxyisobutyrate dehydrogenase-like NAD-binding" evidence="6">
    <location>
        <begin position="173"/>
        <end position="292"/>
    </location>
</feature>
<dbReference type="PIRSF" id="PIRSF000103">
    <property type="entry name" value="HIBADH"/>
    <property type="match status" value="1"/>
</dbReference>
<dbReference type="InterPro" id="IPR006115">
    <property type="entry name" value="6PGDH_NADP-bd"/>
</dbReference>
<dbReference type="GO" id="GO:0016491">
    <property type="term" value="F:oxidoreductase activity"/>
    <property type="evidence" value="ECO:0007669"/>
    <property type="project" value="UniProtKB-KW"/>
</dbReference>
<dbReference type="InterPro" id="IPR036291">
    <property type="entry name" value="NAD(P)-bd_dom_sf"/>
</dbReference>
<dbReference type="GO" id="GO:0050661">
    <property type="term" value="F:NADP binding"/>
    <property type="evidence" value="ECO:0007669"/>
    <property type="project" value="InterPro"/>
</dbReference>
<evidence type="ECO:0000259" key="5">
    <source>
        <dbReference type="Pfam" id="PF03446"/>
    </source>
</evidence>
<dbReference type="InterPro" id="IPR008927">
    <property type="entry name" value="6-PGluconate_DH-like_C_sf"/>
</dbReference>
<keyword evidence="3" id="KW-0520">NAD</keyword>
<evidence type="ECO:0008006" key="8">
    <source>
        <dbReference type="Google" id="ProtNLM"/>
    </source>
</evidence>
<dbReference type="EMBL" id="HBJA01140300">
    <property type="protein sequence ID" value="CAE0836901.1"/>
    <property type="molecule type" value="Transcribed_RNA"/>
</dbReference>
<dbReference type="PROSITE" id="PS00895">
    <property type="entry name" value="3_HYDROXYISOBUT_DH"/>
    <property type="match status" value="1"/>
</dbReference>
<evidence type="ECO:0000256" key="2">
    <source>
        <dbReference type="ARBA" id="ARBA00023002"/>
    </source>
</evidence>
<dbReference type="AlphaFoldDB" id="A0A7S4GH54"/>
<gene>
    <name evidence="7" type="ORF">EGYM00163_LOCUS48270</name>
</gene>
<dbReference type="GO" id="GO:0051287">
    <property type="term" value="F:NAD binding"/>
    <property type="evidence" value="ECO:0007669"/>
    <property type="project" value="InterPro"/>
</dbReference>
<dbReference type="SUPFAM" id="SSF51735">
    <property type="entry name" value="NAD(P)-binding Rossmann-fold domains"/>
    <property type="match status" value="1"/>
</dbReference>
<dbReference type="Gene3D" id="1.10.1040.10">
    <property type="entry name" value="N-(1-d-carboxylethyl)-l-norvaline Dehydrogenase, domain 2"/>
    <property type="match status" value="1"/>
</dbReference>
<evidence type="ECO:0000259" key="6">
    <source>
        <dbReference type="Pfam" id="PF14833"/>
    </source>
</evidence>
<protein>
    <recommendedName>
        <fullName evidence="8">2-hydroxy-3-oxopropionate reductase</fullName>
    </recommendedName>
</protein>
<dbReference type="Pfam" id="PF14833">
    <property type="entry name" value="NAD_binding_11"/>
    <property type="match status" value="1"/>
</dbReference>
<accession>A0A7S4GH54</accession>
<dbReference type="InterPro" id="IPR015815">
    <property type="entry name" value="HIBADH-related"/>
</dbReference>